<gene>
    <name evidence="13" type="ORF">FVE85_9178</name>
</gene>
<dbReference type="PROSITE" id="PS51194">
    <property type="entry name" value="HELICASE_CTER"/>
    <property type="match status" value="1"/>
</dbReference>
<feature type="domain" description="Helicase C-terminal" evidence="11">
    <location>
        <begin position="372"/>
        <end position="531"/>
    </location>
</feature>
<feature type="region of interest" description="Disordered" evidence="9">
    <location>
        <begin position="536"/>
        <end position="598"/>
    </location>
</feature>
<evidence type="ECO:0000256" key="9">
    <source>
        <dbReference type="SAM" id="MobiDB-lite"/>
    </source>
</evidence>
<dbReference type="Proteomes" id="UP000324585">
    <property type="component" value="Unassembled WGS sequence"/>
</dbReference>
<dbReference type="OMA" id="CYRSWVR"/>
<evidence type="ECO:0000256" key="6">
    <source>
        <dbReference type="ARBA" id="ARBA00022884"/>
    </source>
</evidence>
<evidence type="ECO:0000259" key="11">
    <source>
        <dbReference type="PROSITE" id="PS51194"/>
    </source>
</evidence>
<feature type="compositionally biased region" description="Gly residues" evidence="9">
    <location>
        <begin position="41"/>
        <end position="65"/>
    </location>
</feature>
<feature type="short sequence motif" description="Q motif" evidence="8">
    <location>
        <begin position="146"/>
        <end position="174"/>
    </location>
</feature>
<evidence type="ECO:0000259" key="10">
    <source>
        <dbReference type="PROSITE" id="PS51192"/>
    </source>
</evidence>
<dbReference type="InterPro" id="IPR014014">
    <property type="entry name" value="RNA_helicase_DEAD_Q_motif"/>
</dbReference>
<dbReference type="OrthoDB" id="196131at2759"/>
<dbReference type="FunFam" id="3.40.50.300:FF:000008">
    <property type="entry name" value="ATP-dependent RNA helicase RhlB"/>
    <property type="match status" value="1"/>
</dbReference>
<feature type="domain" description="Helicase ATP-binding" evidence="10">
    <location>
        <begin position="177"/>
        <end position="361"/>
    </location>
</feature>
<dbReference type="Pfam" id="PF00270">
    <property type="entry name" value="DEAD"/>
    <property type="match status" value="1"/>
</dbReference>
<evidence type="ECO:0000313" key="13">
    <source>
        <dbReference type="EMBL" id="KAA8492906.1"/>
    </source>
</evidence>
<evidence type="ECO:0000256" key="7">
    <source>
        <dbReference type="ARBA" id="ARBA00047984"/>
    </source>
</evidence>
<evidence type="ECO:0000313" key="14">
    <source>
        <dbReference type="Proteomes" id="UP000324585"/>
    </source>
</evidence>
<organism evidence="13 14">
    <name type="scientific">Porphyridium purpureum</name>
    <name type="common">Red alga</name>
    <name type="synonym">Porphyridium cruentum</name>
    <dbReference type="NCBI Taxonomy" id="35688"/>
    <lineage>
        <taxon>Eukaryota</taxon>
        <taxon>Rhodophyta</taxon>
        <taxon>Bangiophyceae</taxon>
        <taxon>Porphyridiales</taxon>
        <taxon>Porphyridiaceae</taxon>
        <taxon>Porphyridium</taxon>
    </lineage>
</organism>
<feature type="domain" description="DEAD-box RNA helicase Q" evidence="12">
    <location>
        <begin position="146"/>
        <end position="174"/>
    </location>
</feature>
<dbReference type="PROSITE" id="PS51192">
    <property type="entry name" value="HELICASE_ATP_BIND_1"/>
    <property type="match status" value="1"/>
</dbReference>
<proteinExistence type="predicted"/>
<evidence type="ECO:0000256" key="3">
    <source>
        <dbReference type="ARBA" id="ARBA00022801"/>
    </source>
</evidence>
<dbReference type="Pfam" id="PF00271">
    <property type="entry name" value="Helicase_C"/>
    <property type="match status" value="1"/>
</dbReference>
<dbReference type="EMBL" id="VRMN01000008">
    <property type="protein sequence ID" value="KAA8492906.1"/>
    <property type="molecule type" value="Genomic_DNA"/>
</dbReference>
<dbReference type="GO" id="GO:0016787">
    <property type="term" value="F:hydrolase activity"/>
    <property type="evidence" value="ECO:0007669"/>
    <property type="project" value="UniProtKB-KW"/>
</dbReference>
<dbReference type="AlphaFoldDB" id="A0A5J4YNL2"/>
<evidence type="ECO:0000256" key="4">
    <source>
        <dbReference type="ARBA" id="ARBA00022806"/>
    </source>
</evidence>
<name>A0A5J4YNL2_PORPP</name>
<evidence type="ECO:0000256" key="5">
    <source>
        <dbReference type="ARBA" id="ARBA00022840"/>
    </source>
</evidence>
<comment type="catalytic activity">
    <reaction evidence="7">
        <text>ATP + H2O = ADP + phosphate + H(+)</text>
        <dbReference type="Rhea" id="RHEA:13065"/>
        <dbReference type="ChEBI" id="CHEBI:15377"/>
        <dbReference type="ChEBI" id="CHEBI:15378"/>
        <dbReference type="ChEBI" id="CHEBI:30616"/>
        <dbReference type="ChEBI" id="CHEBI:43474"/>
        <dbReference type="ChEBI" id="CHEBI:456216"/>
        <dbReference type="EC" id="3.6.4.13"/>
    </reaction>
</comment>
<dbReference type="CDD" id="cd17967">
    <property type="entry name" value="DEADc_DDX3_DDX4"/>
    <property type="match status" value="1"/>
</dbReference>
<dbReference type="PROSITE" id="PS51195">
    <property type="entry name" value="Q_MOTIF"/>
    <property type="match status" value="1"/>
</dbReference>
<evidence type="ECO:0000256" key="1">
    <source>
        <dbReference type="ARBA" id="ARBA00012552"/>
    </source>
</evidence>
<feature type="compositionally biased region" description="Low complexity" evidence="9">
    <location>
        <begin position="13"/>
        <end position="34"/>
    </location>
</feature>
<dbReference type="EC" id="3.6.4.13" evidence="1"/>
<feature type="compositionally biased region" description="Gly residues" evidence="9">
    <location>
        <begin position="536"/>
        <end position="556"/>
    </location>
</feature>
<protein>
    <recommendedName>
        <fullName evidence="1">RNA helicase</fullName>
        <ecNumber evidence="1">3.6.4.13</ecNumber>
    </recommendedName>
</protein>
<keyword evidence="5" id="KW-0067">ATP-binding</keyword>
<dbReference type="GO" id="GO:0003724">
    <property type="term" value="F:RNA helicase activity"/>
    <property type="evidence" value="ECO:0007669"/>
    <property type="project" value="UniProtKB-EC"/>
</dbReference>
<dbReference type="InterPro" id="IPR011545">
    <property type="entry name" value="DEAD/DEAH_box_helicase_dom"/>
</dbReference>
<dbReference type="FunFam" id="3.40.50.300:FF:000397">
    <property type="entry name" value="Probable ATP-dependent RNA helicase DDX4"/>
    <property type="match status" value="1"/>
</dbReference>
<feature type="compositionally biased region" description="Gly residues" evidence="9">
    <location>
        <begin position="1"/>
        <end position="12"/>
    </location>
</feature>
<dbReference type="Gene3D" id="3.40.50.300">
    <property type="entry name" value="P-loop containing nucleotide triphosphate hydrolases"/>
    <property type="match status" value="2"/>
</dbReference>
<dbReference type="InterPro" id="IPR001650">
    <property type="entry name" value="Helicase_C-like"/>
</dbReference>
<keyword evidence="3" id="KW-0378">Hydrolase</keyword>
<dbReference type="SUPFAM" id="SSF52540">
    <property type="entry name" value="P-loop containing nucleoside triphosphate hydrolases"/>
    <property type="match status" value="1"/>
</dbReference>
<comment type="caution">
    <text evidence="13">The sequence shown here is derived from an EMBL/GenBank/DDBJ whole genome shotgun (WGS) entry which is preliminary data.</text>
</comment>
<keyword evidence="14" id="KW-1185">Reference proteome</keyword>
<dbReference type="InterPro" id="IPR027417">
    <property type="entry name" value="P-loop_NTPase"/>
</dbReference>
<dbReference type="GO" id="GO:0005524">
    <property type="term" value="F:ATP binding"/>
    <property type="evidence" value="ECO:0007669"/>
    <property type="project" value="UniProtKB-KW"/>
</dbReference>
<dbReference type="CDD" id="cd18787">
    <property type="entry name" value="SF2_C_DEAD"/>
    <property type="match status" value="1"/>
</dbReference>
<sequence length="598" mass="63670">MSGEGNGVGSSAGSGAASAAAGQNGAAGANAPPARRQRAAAGGGGGGGGYAGAQRGGYGGSGGRSGDSRYGGSAPKRVWGDLEEIAAAKGQSSSGSGRWGEENPFAESGKVVQVEIFNGMNTGINFDKYENIPVEVSGRDCPDEINSFEDSELHTRLQKNVSLAKYTKPTPVQKRAVPIIAANRDLMACAQTGSGKTAAFLLPVLNRMLAMGGPPDSFNHRAAEPTSLVLAPTRELAVQIYEESFKFCYKTGIVPQVVYGGADFRDQVKQMQRGCDVIVATPGRLVDMIQRGRISLERIRFLTLDEADRMLDMGFEPQIREIVEQCGMPRKEDRQTLMFSATFPREIQQLASDFLNDYIFLSVGRVGSTTDFIQQRLEFVREEDKRDFLLDELNSVPGLTLVFVETKRGADSLEYFLSQQGYPATSIHGDRSQQEREQALKTFRTGLTPIMVATDVAARGLDIPNVTHVINYDMPNSVDDYVHRIGRTGRAGNSGLATAFVNDKNRNLARDLLEILSESGQEIPAFIEQMAAYGGGGGGGGSRRGGRGGGRGGGKIGSRDFRKESGANSGGGGFGAPSRGRANGGGGNSNYRQSDSAW</sequence>
<feature type="region of interest" description="Disordered" evidence="9">
    <location>
        <begin position="1"/>
        <end position="75"/>
    </location>
</feature>
<dbReference type="PANTHER" id="PTHR47958">
    <property type="entry name" value="ATP-DEPENDENT RNA HELICASE DBP3"/>
    <property type="match status" value="1"/>
</dbReference>
<reference evidence="14" key="1">
    <citation type="journal article" date="2019" name="Nat. Commun.">
        <title>Expansion of phycobilisome linker gene families in mesophilic red algae.</title>
        <authorList>
            <person name="Lee J."/>
            <person name="Kim D."/>
            <person name="Bhattacharya D."/>
            <person name="Yoon H.S."/>
        </authorList>
    </citation>
    <scope>NUCLEOTIDE SEQUENCE [LARGE SCALE GENOMIC DNA]</scope>
    <source>
        <strain evidence="14">CCMP 1328</strain>
    </source>
</reference>
<keyword evidence="2" id="KW-0547">Nucleotide-binding</keyword>
<dbReference type="InterPro" id="IPR014001">
    <property type="entry name" value="Helicase_ATP-bd"/>
</dbReference>
<accession>A0A5J4YNL2</accession>
<dbReference type="SMART" id="SM00490">
    <property type="entry name" value="HELICc"/>
    <property type="match status" value="1"/>
</dbReference>
<keyword evidence="4 13" id="KW-0347">Helicase</keyword>
<dbReference type="InterPro" id="IPR044763">
    <property type="entry name" value="Ded1/Dbp1_DEADc"/>
</dbReference>
<keyword evidence="6" id="KW-0694">RNA-binding</keyword>
<evidence type="ECO:0000256" key="2">
    <source>
        <dbReference type="ARBA" id="ARBA00022741"/>
    </source>
</evidence>
<dbReference type="SMART" id="SM00487">
    <property type="entry name" value="DEXDc"/>
    <property type="match status" value="1"/>
</dbReference>
<evidence type="ECO:0000256" key="8">
    <source>
        <dbReference type="PROSITE-ProRule" id="PRU00552"/>
    </source>
</evidence>
<dbReference type="GO" id="GO:0003723">
    <property type="term" value="F:RNA binding"/>
    <property type="evidence" value="ECO:0007669"/>
    <property type="project" value="UniProtKB-KW"/>
</dbReference>
<evidence type="ECO:0000259" key="12">
    <source>
        <dbReference type="PROSITE" id="PS51195"/>
    </source>
</evidence>